<proteinExistence type="predicted"/>
<sequence>MTIDNIELSQGLVQALQRYGYATGMRYTSGANGPNPSLYGIFFAVIAIVKLVLPWYPCSKTTTADRLVNLRAIFTAFSTASAPELKRADFFL</sequence>
<name>A0A6J6J318_9ZZZZ</name>
<evidence type="ECO:0000313" key="2">
    <source>
        <dbReference type="EMBL" id="CAB4631158.1"/>
    </source>
</evidence>
<accession>A0A6J6J318</accession>
<dbReference type="AlphaFoldDB" id="A0A6J6J318"/>
<protein>
    <submittedName>
        <fullName evidence="2">Unannotated protein</fullName>
    </submittedName>
</protein>
<gene>
    <name evidence="2" type="ORF">UFOPK2139_00234</name>
</gene>
<feature type="transmembrane region" description="Helical" evidence="1">
    <location>
        <begin position="37"/>
        <end position="56"/>
    </location>
</feature>
<evidence type="ECO:0000256" key="1">
    <source>
        <dbReference type="SAM" id="Phobius"/>
    </source>
</evidence>
<reference evidence="2" key="1">
    <citation type="submission" date="2020-05" db="EMBL/GenBank/DDBJ databases">
        <authorList>
            <person name="Chiriac C."/>
            <person name="Salcher M."/>
            <person name="Ghai R."/>
            <person name="Kavagutti S V."/>
        </authorList>
    </citation>
    <scope>NUCLEOTIDE SEQUENCE</scope>
</reference>
<dbReference type="EMBL" id="CAEZVR010000028">
    <property type="protein sequence ID" value="CAB4631158.1"/>
    <property type="molecule type" value="Genomic_DNA"/>
</dbReference>
<organism evidence="2">
    <name type="scientific">freshwater metagenome</name>
    <dbReference type="NCBI Taxonomy" id="449393"/>
    <lineage>
        <taxon>unclassified sequences</taxon>
        <taxon>metagenomes</taxon>
        <taxon>ecological metagenomes</taxon>
    </lineage>
</organism>
<keyword evidence="1" id="KW-1133">Transmembrane helix</keyword>
<keyword evidence="1" id="KW-0812">Transmembrane</keyword>
<keyword evidence="1" id="KW-0472">Membrane</keyword>